<evidence type="ECO:0000259" key="2">
    <source>
        <dbReference type="Pfam" id="PF00144"/>
    </source>
</evidence>
<proteinExistence type="inferred from homology"/>
<dbReference type="InterPro" id="IPR051478">
    <property type="entry name" value="Beta-lactamase-like_AB/R"/>
</dbReference>
<dbReference type="Gene3D" id="3.40.710.10">
    <property type="entry name" value="DD-peptidase/beta-lactamase superfamily"/>
    <property type="match status" value="1"/>
</dbReference>
<comment type="similarity">
    <text evidence="1">Belongs to the beta-lactamase family.</text>
</comment>
<dbReference type="EMBL" id="FJOG01000006">
    <property type="protein sequence ID" value="CZR55655.1"/>
    <property type="molecule type" value="Genomic_DNA"/>
</dbReference>
<feature type="domain" description="Beta-lactamase-related" evidence="2">
    <location>
        <begin position="3"/>
        <end position="253"/>
    </location>
</feature>
<keyword evidence="5" id="KW-1185">Reference proteome</keyword>
<evidence type="ECO:0000256" key="1">
    <source>
        <dbReference type="ARBA" id="ARBA00038473"/>
    </source>
</evidence>
<sequence>MNGTRHVDGDSQYLIGSISKVFTDLLLLKTGLNLEDPVTKYLPELKSHDSPIRWEDITLGALGDHLSGMPPTFGYPEIYYLIPLFESHGFPHLPDSAFLNCGIIGLNPGCTKQQLLENFKSSHPLAAPNLRPVYSSLAFTILSYAMEVATGKNYSQLLNEEILIPLNMTNTGVSPGVDGKAVIPPGDNSWGADYSDNAPGGGLYSSARDISSLIVDLISPDPKLLTRAQIHAWLKPLSTTTQLTTLYGIGYVVLTAGARGTEAQMPLARALLRTVIPIVEDETRKAAEVYVGSYTGGLGEMVVGIDDGPGLQLKNLSLNGTDMLDAIKTFYNSQPVSLGKLSDEMRLYPTDVWKEVEVEGKKMIEEDWRLQYDTLDEGYESELPSWDEKPSQCVAWWTGDALYYGGESLDRFVFMRDGYGGKVVEARVPSLRMNLTMHG</sequence>
<accession>A0A1L7WSC7</accession>
<protein>
    <submittedName>
        <fullName evidence="4">Uncharacterized protein</fullName>
    </submittedName>
</protein>
<name>A0A1L7WSC7_9HELO</name>
<dbReference type="OrthoDB" id="10250282at2759"/>
<reference evidence="4 5" key="1">
    <citation type="submission" date="2016-03" db="EMBL/GenBank/DDBJ databases">
        <authorList>
            <person name="Ploux O."/>
        </authorList>
    </citation>
    <scope>NUCLEOTIDE SEQUENCE [LARGE SCALE GENOMIC DNA]</scope>
    <source>
        <strain evidence="4 5">UAMH 11012</strain>
    </source>
</reference>
<evidence type="ECO:0000313" key="5">
    <source>
        <dbReference type="Proteomes" id="UP000184330"/>
    </source>
</evidence>
<dbReference type="InterPro" id="IPR001466">
    <property type="entry name" value="Beta-lactam-related"/>
</dbReference>
<dbReference type="AlphaFoldDB" id="A0A1L7WSC7"/>
<dbReference type="PANTHER" id="PTHR22935:SF95">
    <property type="entry name" value="BETA-LACTAMASE-LIKE 1-RELATED"/>
    <property type="match status" value="1"/>
</dbReference>
<dbReference type="Pfam" id="PF26335">
    <property type="entry name" value="ARB_00930_C"/>
    <property type="match status" value="1"/>
</dbReference>
<dbReference type="InterPro" id="IPR058664">
    <property type="entry name" value="ARB_00930-like_C"/>
</dbReference>
<evidence type="ECO:0000313" key="4">
    <source>
        <dbReference type="EMBL" id="CZR55655.1"/>
    </source>
</evidence>
<feature type="domain" description="Beta-lactamase-like ARB-00930-like C-terminal" evidence="3">
    <location>
        <begin position="284"/>
        <end position="436"/>
    </location>
</feature>
<dbReference type="PANTHER" id="PTHR22935">
    <property type="entry name" value="PENICILLIN-BINDING PROTEIN"/>
    <property type="match status" value="1"/>
</dbReference>
<evidence type="ECO:0000259" key="3">
    <source>
        <dbReference type="Pfam" id="PF26335"/>
    </source>
</evidence>
<organism evidence="4 5">
    <name type="scientific">Phialocephala subalpina</name>
    <dbReference type="NCBI Taxonomy" id="576137"/>
    <lineage>
        <taxon>Eukaryota</taxon>
        <taxon>Fungi</taxon>
        <taxon>Dikarya</taxon>
        <taxon>Ascomycota</taxon>
        <taxon>Pezizomycotina</taxon>
        <taxon>Leotiomycetes</taxon>
        <taxon>Helotiales</taxon>
        <taxon>Mollisiaceae</taxon>
        <taxon>Phialocephala</taxon>
        <taxon>Phialocephala fortinii species complex</taxon>
    </lineage>
</organism>
<dbReference type="Pfam" id="PF00144">
    <property type="entry name" value="Beta-lactamase"/>
    <property type="match status" value="1"/>
</dbReference>
<gene>
    <name evidence="4" type="ORF">PAC_05543</name>
</gene>
<dbReference type="Proteomes" id="UP000184330">
    <property type="component" value="Unassembled WGS sequence"/>
</dbReference>
<dbReference type="InterPro" id="IPR012338">
    <property type="entry name" value="Beta-lactam/transpept-like"/>
</dbReference>
<dbReference type="STRING" id="576137.A0A1L7WSC7"/>
<dbReference type="SUPFAM" id="SSF56601">
    <property type="entry name" value="beta-lactamase/transpeptidase-like"/>
    <property type="match status" value="1"/>
</dbReference>